<dbReference type="InterPro" id="IPR012910">
    <property type="entry name" value="Plug_dom"/>
</dbReference>
<evidence type="ECO:0000256" key="4">
    <source>
        <dbReference type="ARBA" id="ARBA00022452"/>
    </source>
</evidence>
<keyword evidence="6 13" id="KW-0732">Signal</keyword>
<dbReference type="GO" id="GO:0009279">
    <property type="term" value="C:cell outer membrane"/>
    <property type="evidence" value="ECO:0007669"/>
    <property type="project" value="UniProtKB-SubCell"/>
</dbReference>
<dbReference type="RefSeq" id="WP_039444593.1">
    <property type="nucleotide sequence ID" value="NZ_CP035681.1"/>
</dbReference>
<dbReference type="NCBIfam" id="TIGR01786">
    <property type="entry name" value="TonB-hemlactrns"/>
    <property type="match status" value="1"/>
</dbReference>
<evidence type="ECO:0000256" key="7">
    <source>
        <dbReference type="ARBA" id="ARBA00023077"/>
    </source>
</evidence>
<comment type="subcellular location">
    <subcellularLocation>
        <location evidence="1 11">Cell outer membrane</location>
        <topology evidence="1 11">Multi-pass membrane protein</topology>
    </subcellularLocation>
</comment>
<dbReference type="PROSITE" id="PS52016">
    <property type="entry name" value="TONB_DEPENDENT_REC_3"/>
    <property type="match status" value="1"/>
</dbReference>
<dbReference type="InterPro" id="IPR011276">
    <property type="entry name" value="TonB_haem/Hb_rcpt"/>
</dbReference>
<dbReference type="Proteomes" id="UP001253463">
    <property type="component" value="Unassembled WGS sequence"/>
</dbReference>
<evidence type="ECO:0000256" key="3">
    <source>
        <dbReference type="ARBA" id="ARBA00022448"/>
    </source>
</evidence>
<keyword evidence="5 11" id="KW-0812">Transmembrane</keyword>
<evidence type="ECO:0000256" key="5">
    <source>
        <dbReference type="ARBA" id="ARBA00022692"/>
    </source>
</evidence>
<evidence type="ECO:0000313" key="16">
    <source>
        <dbReference type="EMBL" id="ELN6932052.1"/>
    </source>
</evidence>
<dbReference type="SUPFAM" id="SSF56935">
    <property type="entry name" value="Porins"/>
    <property type="match status" value="1"/>
</dbReference>
<feature type="domain" description="TonB-dependent receptor-like beta-barrel" evidence="14">
    <location>
        <begin position="247"/>
        <end position="676"/>
    </location>
</feature>
<dbReference type="InterPro" id="IPR039426">
    <property type="entry name" value="TonB-dep_rcpt-like"/>
</dbReference>
<dbReference type="Pfam" id="PF00593">
    <property type="entry name" value="TonB_dep_Rec_b-barrel"/>
    <property type="match status" value="1"/>
</dbReference>
<organism evidence="16 17">
    <name type="scientific">Vibrio navarrensis</name>
    <dbReference type="NCBI Taxonomy" id="29495"/>
    <lineage>
        <taxon>Bacteria</taxon>
        <taxon>Pseudomonadati</taxon>
        <taxon>Pseudomonadota</taxon>
        <taxon>Gammaproteobacteria</taxon>
        <taxon>Vibrionales</taxon>
        <taxon>Vibrionaceae</taxon>
        <taxon>Vibrio</taxon>
    </lineage>
</organism>
<comment type="similarity">
    <text evidence="2">Belongs to the TonB-dependent receptor family. Hemoglobin/haptoglobin binding protein subfamily.</text>
</comment>
<dbReference type="InterPro" id="IPR037066">
    <property type="entry name" value="Plug_dom_sf"/>
</dbReference>
<gene>
    <name evidence="16" type="ORF">RZY48_001433</name>
</gene>
<dbReference type="GO" id="GO:0015344">
    <property type="term" value="F:siderophore uptake transmembrane transporter activity"/>
    <property type="evidence" value="ECO:0007669"/>
    <property type="project" value="TreeGrafter"/>
</dbReference>
<dbReference type="PANTHER" id="PTHR30069">
    <property type="entry name" value="TONB-DEPENDENT OUTER MEMBRANE RECEPTOR"/>
    <property type="match status" value="1"/>
</dbReference>
<dbReference type="InterPro" id="IPR010949">
    <property type="entry name" value="TonB_Hb/transfer/lactofer_rcpt"/>
</dbReference>
<dbReference type="CDD" id="cd01347">
    <property type="entry name" value="ligand_gated_channel"/>
    <property type="match status" value="1"/>
</dbReference>
<keyword evidence="7 12" id="KW-0798">TonB box</keyword>
<evidence type="ECO:0000256" key="8">
    <source>
        <dbReference type="ARBA" id="ARBA00023136"/>
    </source>
</evidence>
<dbReference type="Pfam" id="PF07715">
    <property type="entry name" value="Plug"/>
    <property type="match status" value="1"/>
</dbReference>
<dbReference type="PANTHER" id="PTHR30069:SF29">
    <property type="entry name" value="HEMOGLOBIN AND HEMOGLOBIN-HAPTOGLOBIN-BINDING PROTEIN 1-RELATED"/>
    <property type="match status" value="1"/>
</dbReference>
<evidence type="ECO:0000256" key="9">
    <source>
        <dbReference type="ARBA" id="ARBA00023170"/>
    </source>
</evidence>
<keyword evidence="3 11" id="KW-0813">Transport</keyword>
<name>A0AAI9CTC7_9VIBR</name>
<comment type="caution">
    <text evidence="16">The sequence shown here is derived from an EMBL/GenBank/DDBJ whole genome shotgun (WGS) entry which is preliminary data.</text>
</comment>
<keyword evidence="9 16" id="KW-0675">Receptor</keyword>
<evidence type="ECO:0000256" key="2">
    <source>
        <dbReference type="ARBA" id="ARBA00008143"/>
    </source>
</evidence>
<dbReference type="EMBL" id="ABNSCA010000003">
    <property type="protein sequence ID" value="ELN6932052.1"/>
    <property type="molecule type" value="Genomic_DNA"/>
</dbReference>
<keyword evidence="8 11" id="KW-0472">Membrane</keyword>
<feature type="chain" id="PRO_5042535716" evidence="13">
    <location>
        <begin position="22"/>
        <end position="712"/>
    </location>
</feature>
<dbReference type="GO" id="GO:0044718">
    <property type="term" value="P:siderophore transmembrane transport"/>
    <property type="evidence" value="ECO:0007669"/>
    <property type="project" value="TreeGrafter"/>
</dbReference>
<evidence type="ECO:0000256" key="11">
    <source>
        <dbReference type="PROSITE-ProRule" id="PRU01360"/>
    </source>
</evidence>
<dbReference type="NCBIfam" id="TIGR01785">
    <property type="entry name" value="TonB-hemin"/>
    <property type="match status" value="1"/>
</dbReference>
<proteinExistence type="inferred from homology"/>
<dbReference type="InterPro" id="IPR036942">
    <property type="entry name" value="Beta-barrel_TonB_sf"/>
</dbReference>
<evidence type="ECO:0000313" key="17">
    <source>
        <dbReference type="Proteomes" id="UP001253463"/>
    </source>
</evidence>
<feature type="signal peptide" evidence="13">
    <location>
        <begin position="1"/>
        <end position="21"/>
    </location>
</feature>
<reference evidence="16" key="1">
    <citation type="submission" date="2023-10" db="EMBL/GenBank/DDBJ databases">
        <authorList>
            <consortium name="PulseNet: The National Subtyping Network for Foodborne Disease Surveillance"/>
        </authorList>
    </citation>
    <scope>NUCLEOTIDE SEQUENCE</scope>
    <source>
        <strain evidence="16">PNUSAV004886</strain>
    </source>
</reference>
<dbReference type="Gene3D" id="2.170.130.10">
    <property type="entry name" value="TonB-dependent receptor, plug domain"/>
    <property type="match status" value="1"/>
</dbReference>
<dbReference type="AlphaFoldDB" id="A0AAI9CTC7"/>
<accession>A0AAI9CTC7</accession>
<feature type="domain" description="TonB-dependent receptor plug" evidence="15">
    <location>
        <begin position="42"/>
        <end position="152"/>
    </location>
</feature>
<evidence type="ECO:0000256" key="1">
    <source>
        <dbReference type="ARBA" id="ARBA00004571"/>
    </source>
</evidence>
<evidence type="ECO:0000259" key="15">
    <source>
        <dbReference type="Pfam" id="PF07715"/>
    </source>
</evidence>
<evidence type="ECO:0000259" key="14">
    <source>
        <dbReference type="Pfam" id="PF00593"/>
    </source>
</evidence>
<evidence type="ECO:0000256" key="6">
    <source>
        <dbReference type="ARBA" id="ARBA00022729"/>
    </source>
</evidence>
<dbReference type="GO" id="GO:0015232">
    <property type="term" value="F:heme transmembrane transporter activity"/>
    <property type="evidence" value="ECO:0007669"/>
    <property type="project" value="InterPro"/>
</dbReference>
<evidence type="ECO:0000256" key="13">
    <source>
        <dbReference type="SAM" id="SignalP"/>
    </source>
</evidence>
<protein>
    <submittedName>
        <fullName evidence="16">TonB-dependent hemoglobin/transferrin/lactoferrin family receptor</fullName>
    </submittedName>
</protein>
<evidence type="ECO:0000256" key="10">
    <source>
        <dbReference type="ARBA" id="ARBA00023237"/>
    </source>
</evidence>
<evidence type="ECO:0000256" key="12">
    <source>
        <dbReference type="RuleBase" id="RU003357"/>
    </source>
</evidence>
<keyword evidence="10 11" id="KW-0998">Cell outer membrane</keyword>
<keyword evidence="4 11" id="KW-1134">Transmembrane beta strand</keyword>
<sequence length="712" mass="78765">MYNKTFLSASILLALSASVQAEEYGLFDEIVVSATRTNQTIDSVAASVAVVTEEQLEENMTKNVSDVFEYVPGVTVNSSQRQGVQNINIRGMEGKRVKIIVDGASQPGVFSGGPYEFINSSAVTVEPDMLKSVEVVKGAASSLHGSDAIGGVVAFETKDPKDFLKDGKDRGGQVKVTYSSEDNSFSEHVAVAKRFESLEALVAYTRRDGEELDNFAKAPYTDYAVESQNYANNDLLIKLQSQLSDAHRIEFTGEVIYNQIDSDIANKSYQNFNSEDSTKQNRIALKHIWFADSSVADTVTSRLTWLSKKENGVTNRFKAASAGVPPWVPPNNDNQQKKDYNYTEDKLEFESQLDKELGKHYFVYGLSAKQSDISNINREYNSDPSTDDQIYVYTPDAKEQSIGLFFQDEISLLSEKLIVTPGIRYDYFLTDPSSTSVESFEKFSDSAITGRVGATYRLTAPGTIFAQISQGFRAPAFDELYYTYDNPAHGYVNKPNPNLGSEKSLSYELGYRHNTTSSASEIALYYSDYKDFIEQTSSNVDGLTEYTNINIDEAQIKGIEVSNMLDWHQIAGLPAGISTKVIAAYTKGEDGKGNPLNSVNPWNAVAAFNYDSPTSGWGTSLKVNYTASKSQRDINSNSAEGGISGQVSIPSATVVDLTAYFKPMNDLTLRAGVMNLTNEEYYSWNDIRGKKSLTKDYTQAERNFSLSVKYEF</sequence>
<dbReference type="Gene3D" id="2.40.170.20">
    <property type="entry name" value="TonB-dependent receptor, beta-barrel domain"/>
    <property type="match status" value="1"/>
</dbReference>
<dbReference type="InterPro" id="IPR000531">
    <property type="entry name" value="Beta-barrel_TonB"/>
</dbReference>